<protein>
    <submittedName>
        <fullName evidence="1">Uncharacterized protein</fullName>
    </submittedName>
</protein>
<accession>A0ACC1NEA9</accession>
<keyword evidence="2" id="KW-1185">Reference proteome</keyword>
<proteinExistence type="predicted"/>
<reference evidence="1" key="1">
    <citation type="submission" date="2022-08" db="EMBL/GenBank/DDBJ databases">
        <title>Genome Sequence of Lecanicillium fungicola.</title>
        <authorList>
            <person name="Buettner E."/>
        </authorList>
    </citation>
    <scope>NUCLEOTIDE SEQUENCE</scope>
    <source>
        <strain evidence="1">Babe33</strain>
    </source>
</reference>
<evidence type="ECO:0000313" key="1">
    <source>
        <dbReference type="EMBL" id="KAJ2977610.1"/>
    </source>
</evidence>
<name>A0ACC1NEA9_9HYPO</name>
<comment type="caution">
    <text evidence="1">The sequence shown here is derived from an EMBL/GenBank/DDBJ whole genome shotgun (WGS) entry which is preliminary data.</text>
</comment>
<organism evidence="1 2">
    <name type="scientific">Zarea fungicola</name>
    <dbReference type="NCBI Taxonomy" id="93591"/>
    <lineage>
        <taxon>Eukaryota</taxon>
        <taxon>Fungi</taxon>
        <taxon>Dikarya</taxon>
        <taxon>Ascomycota</taxon>
        <taxon>Pezizomycotina</taxon>
        <taxon>Sordariomycetes</taxon>
        <taxon>Hypocreomycetidae</taxon>
        <taxon>Hypocreales</taxon>
        <taxon>Cordycipitaceae</taxon>
        <taxon>Zarea</taxon>
    </lineage>
</organism>
<dbReference type="EMBL" id="JANJQO010000455">
    <property type="protein sequence ID" value="KAJ2977610.1"/>
    <property type="molecule type" value="Genomic_DNA"/>
</dbReference>
<sequence>MPIPPISTISPPIYYWGTPVVLITTENEDGSFNIAPMSSAWWLGNRCMLGLGKDSKSTINLIRTKQCVLNMADDTMTGAVNSLALTTGSKEMLTATEDMGYLYFKRSHGYQYVKDKFGRSGLTPLASNVVRPARIAECPAQMEAELSGVYNMMDDVDVRGFIALEVKVVKTHVHDSIRWAGYPNRIDPDKWHPLIMSFAQFYGLKYTKVDKSTVTKIDIEEYRSFANPTDDAASIEDGVMDETQTNGVH</sequence>
<dbReference type="Proteomes" id="UP001143910">
    <property type="component" value="Unassembled WGS sequence"/>
</dbReference>
<gene>
    <name evidence="1" type="ORF">NQ176_g4270</name>
</gene>
<evidence type="ECO:0000313" key="2">
    <source>
        <dbReference type="Proteomes" id="UP001143910"/>
    </source>
</evidence>